<dbReference type="InterPro" id="IPR052155">
    <property type="entry name" value="Biofilm_reg_signaling"/>
</dbReference>
<dbReference type="InterPro" id="IPR000014">
    <property type="entry name" value="PAS"/>
</dbReference>
<protein>
    <submittedName>
        <fullName evidence="6">EAL domain-containing protein</fullName>
    </submittedName>
</protein>
<gene>
    <name evidence="6" type="ORF">EYW49_19270</name>
</gene>
<dbReference type="InterPro" id="IPR001610">
    <property type="entry name" value="PAC"/>
</dbReference>
<dbReference type="NCBIfam" id="TIGR00229">
    <property type="entry name" value="sensory_box"/>
    <property type="match status" value="3"/>
</dbReference>
<proteinExistence type="predicted"/>
<feature type="domain" description="PAS" evidence="2">
    <location>
        <begin position="541"/>
        <end position="613"/>
    </location>
</feature>
<accession>A0A4Q9VHX1</accession>
<feature type="domain" description="GGDEF" evidence="5">
    <location>
        <begin position="823"/>
        <end position="957"/>
    </location>
</feature>
<keyword evidence="1" id="KW-0812">Transmembrane</keyword>
<dbReference type="CDD" id="cd01948">
    <property type="entry name" value="EAL"/>
    <property type="match status" value="1"/>
</dbReference>
<evidence type="ECO:0000259" key="2">
    <source>
        <dbReference type="PROSITE" id="PS50112"/>
    </source>
</evidence>
<dbReference type="PANTHER" id="PTHR44757:SF2">
    <property type="entry name" value="BIOFILM ARCHITECTURE MAINTENANCE PROTEIN MBAA"/>
    <property type="match status" value="1"/>
</dbReference>
<dbReference type="SMART" id="SM00091">
    <property type="entry name" value="PAS"/>
    <property type="match status" value="3"/>
</dbReference>
<dbReference type="SUPFAM" id="SSF141868">
    <property type="entry name" value="EAL domain-like"/>
    <property type="match status" value="1"/>
</dbReference>
<dbReference type="Gene3D" id="3.30.450.20">
    <property type="entry name" value="PAS domain"/>
    <property type="match status" value="3"/>
</dbReference>
<dbReference type="InterPro" id="IPR043128">
    <property type="entry name" value="Rev_trsase/Diguanyl_cyclase"/>
</dbReference>
<dbReference type="SUPFAM" id="SSF55785">
    <property type="entry name" value="PYP-like sensor domain (PAS domain)"/>
    <property type="match status" value="3"/>
</dbReference>
<dbReference type="CDD" id="cd00130">
    <property type="entry name" value="PAS"/>
    <property type="match status" value="3"/>
</dbReference>
<dbReference type="EMBL" id="SJFN01000038">
    <property type="protein sequence ID" value="TBW33872.1"/>
    <property type="molecule type" value="Genomic_DNA"/>
</dbReference>
<dbReference type="Gene3D" id="3.30.70.270">
    <property type="match status" value="1"/>
</dbReference>
<dbReference type="PROSITE" id="PS50887">
    <property type="entry name" value="GGDEF"/>
    <property type="match status" value="1"/>
</dbReference>
<dbReference type="Proteomes" id="UP000292781">
    <property type="component" value="Unassembled WGS sequence"/>
</dbReference>
<dbReference type="InterPro" id="IPR035919">
    <property type="entry name" value="EAL_sf"/>
</dbReference>
<feature type="domain" description="PAC" evidence="3">
    <location>
        <begin position="739"/>
        <end position="791"/>
    </location>
</feature>
<dbReference type="InterPro" id="IPR000160">
    <property type="entry name" value="GGDEF_dom"/>
</dbReference>
<dbReference type="InterPro" id="IPR013767">
    <property type="entry name" value="PAS_fold"/>
</dbReference>
<sequence length="1243" mass="136124">MKSDTGHSFILRAVSGYAILSAAWIYFSDRMLAAIVDASTLVALATYKGLFFVGATSILLALVLRHAQRLPDESVVPRGRIGWMPFVALAVAMLTLTVIGGVAFRAESTALRHTALHQVEALAELEVESVARWLEERRSNAEVVAADPARREVLTRWIRTGAPDDRQHLVDAFTVIRASYGFAATALVERGGHLMLGDPAAISEHPDYVAALQRAADGGITFLDLHRRADGSLHLGFLVPMYGTGADAGRLLAIAVLDLRPEDDLYPYLAKWPLPSSTGETLLARVDGRDHLVYLTEAPGRTGHALELRRPLDDPDLPAARHIRSGERSMSGVDYRGVPVLAAAFTVPISGWTLVAKIDEDEALGDLHRLAVATAASIAVAGLACLGLAFFVWQRQRLRIALGELAQRRRVEAAEDRYRATFEEAPIGIAHVGLDGRWLRFNRTFAAIAGFPEDRLAGMTLAEVLHPDDRAEVAASMGRLVRGEVDSVTSERRIFRITGSIAHVAITASLVHDAVDGSTYVLAMVEDVSARRAAEERLRASEERFDLAMRGANDGLWDWNLETGAVYFSPRWKSMLGYQPHEIANHIDSLQGLFHPADAAADAARNRDIFEGTRDSYACEFRLRAKNGEWRDILSRAFVVRGPDGRPKRMVGTHVDITDRKRADAEMRQAAAVFTNTQEGVVITDPNGKVLAVNPAFTTITGWPADEIVGQPMSRLRSGRQDAAFYRQLWATLATVGHWQGEIWNSRRNGEIYPEWLTISSVYDDLGEVTHRLGTFTDIGRLKQSEARLEHLAHHDPLTGLPNRILLADRLREAIAAAAAVDGRGAVLFLDLDRFKNVNDSLGHAAGDELLRMIAARLAEDLPEGAMLSRSGGDEFVALIPDVEDAAAVADLARRWVVLLDQAFVLPGGQEIYISTSIGIGVFPDDAREPAELLQHADAALYEAKGAGGATHRFYTHVLTAAAADRLELEAGLRRALERGELELHYQPLIDAVDGRIHGVEALVRWRDPVRGLIPPDRFIPTAEETGLIIPIGEWVRHAACRQMRQWRDAGLDLTTMAVNLSPREFQRSDIVRRIAEVLEESGLPPHCLEIEITETALLEQGSELDRRLAALKALGVRLAIDDFGTGWSSLASLRRLPLDKLKIDRSFVQDVPADPVSTEIVATIVSLGRTLDLEVLAEGVETVEQFEALRAQGCSQMQGFLFARPLPAVEIPILCGRGLEPLPGFTPGAPRAIVARVAARLS</sequence>
<keyword evidence="1" id="KW-0472">Membrane</keyword>
<dbReference type="InterPro" id="IPR013656">
    <property type="entry name" value="PAS_4"/>
</dbReference>
<dbReference type="Pfam" id="PF08448">
    <property type="entry name" value="PAS_4"/>
    <property type="match status" value="1"/>
</dbReference>
<evidence type="ECO:0000259" key="4">
    <source>
        <dbReference type="PROSITE" id="PS50883"/>
    </source>
</evidence>
<dbReference type="FunFam" id="3.20.20.450:FF:000001">
    <property type="entry name" value="Cyclic di-GMP phosphodiesterase yahA"/>
    <property type="match status" value="1"/>
</dbReference>
<name>A0A4Q9VHX1_9HYPH</name>
<dbReference type="RefSeq" id="WP_131311262.1">
    <property type="nucleotide sequence ID" value="NZ_SJFN01000038.1"/>
</dbReference>
<dbReference type="InterPro" id="IPR013655">
    <property type="entry name" value="PAS_fold_3"/>
</dbReference>
<dbReference type="AlphaFoldDB" id="A0A4Q9VHX1"/>
<keyword evidence="1" id="KW-1133">Transmembrane helix</keyword>
<feature type="transmembrane region" description="Helical" evidence="1">
    <location>
        <begin position="338"/>
        <end position="358"/>
    </location>
</feature>
<feature type="transmembrane region" description="Helical" evidence="1">
    <location>
        <begin position="83"/>
        <end position="104"/>
    </location>
</feature>
<feature type="transmembrane region" description="Helical" evidence="1">
    <location>
        <begin position="39"/>
        <end position="63"/>
    </location>
</feature>
<comment type="caution">
    <text evidence="6">The sequence shown here is derived from an EMBL/GenBank/DDBJ whole genome shotgun (WGS) entry which is preliminary data.</text>
</comment>
<dbReference type="OrthoDB" id="9814202at2"/>
<dbReference type="SUPFAM" id="SSF55073">
    <property type="entry name" value="Nucleotide cyclase"/>
    <property type="match status" value="1"/>
</dbReference>
<feature type="transmembrane region" description="Helical" evidence="1">
    <location>
        <begin position="370"/>
        <end position="393"/>
    </location>
</feature>
<dbReference type="SMART" id="SM00052">
    <property type="entry name" value="EAL"/>
    <property type="match status" value="1"/>
</dbReference>
<evidence type="ECO:0000313" key="6">
    <source>
        <dbReference type="EMBL" id="TBW33872.1"/>
    </source>
</evidence>
<dbReference type="PROSITE" id="PS50113">
    <property type="entry name" value="PAC"/>
    <property type="match status" value="3"/>
</dbReference>
<reference evidence="6 7" key="1">
    <citation type="submission" date="2019-02" db="EMBL/GenBank/DDBJ databases">
        <title>Siculibacillus lacustris gen. nov., sp. nov., a new rosette-forming bacterium isolated from a freshwater crater lake (Lake St. Ana, Romania).</title>
        <authorList>
            <person name="Felfoldi T."/>
            <person name="Marton Z."/>
            <person name="Szabo A."/>
            <person name="Mentes A."/>
            <person name="Boka K."/>
            <person name="Marialigeti K."/>
            <person name="Mathe I."/>
            <person name="Koncz M."/>
            <person name="Schumann P."/>
            <person name="Toth E."/>
        </authorList>
    </citation>
    <scope>NUCLEOTIDE SEQUENCE [LARGE SCALE GENOMIC DNA]</scope>
    <source>
        <strain evidence="6 7">SA-279</strain>
    </source>
</reference>
<dbReference type="SMART" id="SM00086">
    <property type="entry name" value="PAC"/>
    <property type="match status" value="3"/>
</dbReference>
<evidence type="ECO:0000259" key="3">
    <source>
        <dbReference type="PROSITE" id="PS50113"/>
    </source>
</evidence>
<evidence type="ECO:0000256" key="1">
    <source>
        <dbReference type="SAM" id="Phobius"/>
    </source>
</evidence>
<dbReference type="Pfam" id="PF08447">
    <property type="entry name" value="PAS_3"/>
    <property type="match status" value="1"/>
</dbReference>
<dbReference type="Pfam" id="PF00563">
    <property type="entry name" value="EAL"/>
    <property type="match status" value="1"/>
</dbReference>
<dbReference type="SMART" id="SM00267">
    <property type="entry name" value="GGDEF"/>
    <property type="match status" value="1"/>
</dbReference>
<dbReference type="InterPro" id="IPR001633">
    <property type="entry name" value="EAL_dom"/>
</dbReference>
<evidence type="ECO:0000313" key="7">
    <source>
        <dbReference type="Proteomes" id="UP000292781"/>
    </source>
</evidence>
<dbReference type="Gene3D" id="3.20.20.450">
    <property type="entry name" value="EAL domain"/>
    <property type="match status" value="1"/>
</dbReference>
<feature type="domain" description="PAC" evidence="3">
    <location>
        <begin position="617"/>
        <end position="669"/>
    </location>
</feature>
<dbReference type="PANTHER" id="PTHR44757">
    <property type="entry name" value="DIGUANYLATE CYCLASE DGCP"/>
    <property type="match status" value="1"/>
</dbReference>
<feature type="domain" description="PAS" evidence="2">
    <location>
        <begin position="414"/>
        <end position="484"/>
    </location>
</feature>
<dbReference type="PROSITE" id="PS50883">
    <property type="entry name" value="EAL"/>
    <property type="match status" value="1"/>
</dbReference>
<dbReference type="Pfam" id="PF00989">
    <property type="entry name" value="PAS"/>
    <property type="match status" value="1"/>
</dbReference>
<dbReference type="Pfam" id="PF00990">
    <property type="entry name" value="GGDEF"/>
    <property type="match status" value="1"/>
</dbReference>
<dbReference type="CDD" id="cd01949">
    <property type="entry name" value="GGDEF"/>
    <property type="match status" value="1"/>
</dbReference>
<dbReference type="GO" id="GO:0006355">
    <property type="term" value="P:regulation of DNA-templated transcription"/>
    <property type="evidence" value="ECO:0007669"/>
    <property type="project" value="InterPro"/>
</dbReference>
<dbReference type="InterPro" id="IPR029787">
    <property type="entry name" value="Nucleotide_cyclase"/>
</dbReference>
<evidence type="ECO:0000259" key="5">
    <source>
        <dbReference type="PROSITE" id="PS50887"/>
    </source>
</evidence>
<dbReference type="InterPro" id="IPR000700">
    <property type="entry name" value="PAS-assoc_C"/>
</dbReference>
<feature type="transmembrane region" description="Helical" evidence="1">
    <location>
        <begin position="6"/>
        <end position="27"/>
    </location>
</feature>
<dbReference type="PROSITE" id="PS50112">
    <property type="entry name" value="PAS"/>
    <property type="match status" value="3"/>
</dbReference>
<organism evidence="6 7">
    <name type="scientific">Siculibacillus lacustris</name>
    <dbReference type="NCBI Taxonomy" id="1549641"/>
    <lineage>
        <taxon>Bacteria</taxon>
        <taxon>Pseudomonadati</taxon>
        <taxon>Pseudomonadota</taxon>
        <taxon>Alphaproteobacteria</taxon>
        <taxon>Hyphomicrobiales</taxon>
        <taxon>Ancalomicrobiaceae</taxon>
        <taxon>Siculibacillus</taxon>
    </lineage>
</organism>
<feature type="domain" description="PAC" evidence="3">
    <location>
        <begin position="488"/>
        <end position="540"/>
    </location>
</feature>
<dbReference type="InterPro" id="IPR035965">
    <property type="entry name" value="PAS-like_dom_sf"/>
</dbReference>
<feature type="domain" description="EAL" evidence="4">
    <location>
        <begin position="966"/>
        <end position="1220"/>
    </location>
</feature>
<keyword evidence="7" id="KW-1185">Reference proteome</keyword>
<feature type="domain" description="PAS" evidence="2">
    <location>
        <begin position="666"/>
        <end position="711"/>
    </location>
</feature>
<dbReference type="NCBIfam" id="TIGR00254">
    <property type="entry name" value="GGDEF"/>
    <property type="match status" value="1"/>
</dbReference>